<dbReference type="AlphaFoldDB" id="A0AB39N219"/>
<evidence type="ECO:0000256" key="3">
    <source>
        <dbReference type="ARBA" id="ARBA00023163"/>
    </source>
</evidence>
<dbReference type="PANTHER" id="PTHR33204:SF18">
    <property type="entry name" value="TRANSCRIPTIONAL REGULATORY PROTEIN"/>
    <property type="match status" value="1"/>
</dbReference>
<sequence length="184" mass="20211">MALGKDYATQECSIARALEIVGERWTLLVVRDALYGVRRYNDFLVHLGIPRAVLAARLQALTAEGILDKRRYQQSPPRDEYVLTDRGIALWPTLRSLGLWGREHFGEEKLRVFRHADCGTELGPYGECPACGTVVPVPDVEMVPGPGLDPDPADPVSRALLGPKRLLQPIEAEPAGVTDPGHPV</sequence>
<dbReference type="InterPro" id="IPR036390">
    <property type="entry name" value="WH_DNA-bd_sf"/>
</dbReference>
<dbReference type="Pfam" id="PF01638">
    <property type="entry name" value="HxlR"/>
    <property type="match status" value="1"/>
</dbReference>
<evidence type="ECO:0000313" key="5">
    <source>
        <dbReference type="EMBL" id="XDQ11018.1"/>
    </source>
</evidence>
<name>A0AB39N219_9ACTN</name>
<keyword evidence="1" id="KW-0805">Transcription regulation</keyword>
<evidence type="ECO:0000256" key="1">
    <source>
        <dbReference type="ARBA" id="ARBA00023015"/>
    </source>
</evidence>
<evidence type="ECO:0000259" key="4">
    <source>
        <dbReference type="PROSITE" id="PS51118"/>
    </source>
</evidence>
<dbReference type="EMBL" id="CP163432">
    <property type="protein sequence ID" value="XDQ11018.1"/>
    <property type="molecule type" value="Genomic_DNA"/>
</dbReference>
<dbReference type="SUPFAM" id="SSF46785">
    <property type="entry name" value="Winged helix' DNA-binding domain"/>
    <property type="match status" value="1"/>
</dbReference>
<dbReference type="PROSITE" id="PS51118">
    <property type="entry name" value="HTH_HXLR"/>
    <property type="match status" value="1"/>
</dbReference>
<dbReference type="PANTHER" id="PTHR33204">
    <property type="entry name" value="TRANSCRIPTIONAL REGULATOR, MARR FAMILY"/>
    <property type="match status" value="1"/>
</dbReference>
<organism evidence="5">
    <name type="scientific">Streptomyces sp. R11</name>
    <dbReference type="NCBI Taxonomy" id="3238625"/>
    <lineage>
        <taxon>Bacteria</taxon>
        <taxon>Bacillati</taxon>
        <taxon>Actinomycetota</taxon>
        <taxon>Actinomycetes</taxon>
        <taxon>Kitasatosporales</taxon>
        <taxon>Streptomycetaceae</taxon>
        <taxon>Streptomyces</taxon>
    </lineage>
</organism>
<dbReference type="InterPro" id="IPR002577">
    <property type="entry name" value="HTH_HxlR"/>
</dbReference>
<accession>A0AB39N219</accession>
<proteinExistence type="predicted"/>
<keyword evidence="2" id="KW-0238">DNA-binding</keyword>
<protein>
    <submittedName>
        <fullName evidence="5">Winged helix-turn-helix transcriptional regulator</fullName>
    </submittedName>
</protein>
<reference evidence="5" key="1">
    <citation type="submission" date="2024-07" db="EMBL/GenBank/DDBJ databases">
        <authorList>
            <person name="Yu S.T."/>
        </authorList>
    </citation>
    <scope>NUCLEOTIDE SEQUENCE</scope>
    <source>
        <strain evidence="5">R11</strain>
    </source>
</reference>
<keyword evidence="3" id="KW-0804">Transcription</keyword>
<feature type="domain" description="HTH hxlR-type" evidence="4">
    <location>
        <begin position="12"/>
        <end position="109"/>
    </location>
</feature>
<dbReference type="InterPro" id="IPR036388">
    <property type="entry name" value="WH-like_DNA-bd_sf"/>
</dbReference>
<dbReference type="Gene3D" id="1.10.10.10">
    <property type="entry name" value="Winged helix-like DNA-binding domain superfamily/Winged helix DNA-binding domain"/>
    <property type="match status" value="1"/>
</dbReference>
<dbReference type="RefSeq" id="WP_369271293.1">
    <property type="nucleotide sequence ID" value="NZ_CP163432.1"/>
</dbReference>
<evidence type="ECO:0000256" key="2">
    <source>
        <dbReference type="ARBA" id="ARBA00023125"/>
    </source>
</evidence>
<dbReference type="GO" id="GO:0003677">
    <property type="term" value="F:DNA binding"/>
    <property type="evidence" value="ECO:0007669"/>
    <property type="project" value="UniProtKB-KW"/>
</dbReference>
<gene>
    <name evidence="5" type="ORF">AB5J55_15750</name>
</gene>